<keyword evidence="2" id="KW-1185">Reference proteome</keyword>
<name>A0ACC1LEC6_9FUNG</name>
<evidence type="ECO:0000313" key="1">
    <source>
        <dbReference type="EMBL" id="KAJ2805938.1"/>
    </source>
</evidence>
<evidence type="ECO:0000313" key="2">
    <source>
        <dbReference type="Proteomes" id="UP001140087"/>
    </source>
</evidence>
<dbReference type="EMBL" id="JANBUN010000196">
    <property type="protein sequence ID" value="KAJ2805938.1"/>
    <property type="molecule type" value="Genomic_DNA"/>
</dbReference>
<organism evidence="1 2">
    <name type="scientific">Coemansia helicoidea</name>
    <dbReference type="NCBI Taxonomy" id="1286919"/>
    <lineage>
        <taxon>Eukaryota</taxon>
        <taxon>Fungi</taxon>
        <taxon>Fungi incertae sedis</taxon>
        <taxon>Zoopagomycota</taxon>
        <taxon>Kickxellomycotina</taxon>
        <taxon>Kickxellomycetes</taxon>
        <taxon>Kickxellales</taxon>
        <taxon>Kickxellaceae</taxon>
        <taxon>Coemansia</taxon>
    </lineage>
</organism>
<sequence>MRVYEAAGYADGLAAGRAVGRAEGRELGCEHGYDIAKDAGFYRGWAQTWLRAAAAHPGLVPDRALAKLRAIQDAADEIPAVNSDGAHFADRIKAIQVKHKVAAAMLGTSVAAELPADTLAF</sequence>
<accession>A0ACC1LEC6</accession>
<proteinExistence type="predicted"/>
<protein>
    <submittedName>
        <fullName evidence="1">Uncharacterized protein</fullName>
    </submittedName>
</protein>
<reference evidence="1" key="1">
    <citation type="submission" date="2022-07" db="EMBL/GenBank/DDBJ databases">
        <title>Phylogenomic reconstructions and comparative analyses of Kickxellomycotina fungi.</title>
        <authorList>
            <person name="Reynolds N.K."/>
            <person name="Stajich J.E."/>
            <person name="Barry K."/>
            <person name="Grigoriev I.V."/>
            <person name="Crous P."/>
            <person name="Smith M.E."/>
        </authorList>
    </citation>
    <scope>NUCLEOTIDE SEQUENCE</scope>
    <source>
        <strain evidence="1">BCRC 34780</strain>
    </source>
</reference>
<gene>
    <name evidence="1" type="ORF">H4R21_001070</name>
</gene>
<comment type="caution">
    <text evidence="1">The sequence shown here is derived from an EMBL/GenBank/DDBJ whole genome shotgun (WGS) entry which is preliminary data.</text>
</comment>
<dbReference type="Proteomes" id="UP001140087">
    <property type="component" value="Unassembled WGS sequence"/>
</dbReference>